<proteinExistence type="predicted"/>
<sequence>MIPRYILCFGHSCVKTKSALPFDERASKHWYQIINSGIRQTHTKTYMDGQTISSRDFWKVDGRGDSDRYTKALHTKLLPVVMIFEYRVMTLNIAESIPPLVDSPATISRQVRGGSFCSIFKSVVQIIAERHLDSLTSPGNAHVPSRTLFPQTWRSTRQLHDISLVEKCPASDDLGYK</sequence>
<organism evidence="1 2">
    <name type="scientific">Microthyrium microscopicum</name>
    <dbReference type="NCBI Taxonomy" id="703497"/>
    <lineage>
        <taxon>Eukaryota</taxon>
        <taxon>Fungi</taxon>
        <taxon>Dikarya</taxon>
        <taxon>Ascomycota</taxon>
        <taxon>Pezizomycotina</taxon>
        <taxon>Dothideomycetes</taxon>
        <taxon>Dothideomycetes incertae sedis</taxon>
        <taxon>Microthyriales</taxon>
        <taxon>Microthyriaceae</taxon>
        <taxon>Microthyrium</taxon>
    </lineage>
</organism>
<dbReference type="EMBL" id="MU004245">
    <property type="protein sequence ID" value="KAF2663405.1"/>
    <property type="molecule type" value="Genomic_DNA"/>
</dbReference>
<dbReference type="AlphaFoldDB" id="A0A6A6TTL7"/>
<evidence type="ECO:0000313" key="1">
    <source>
        <dbReference type="EMBL" id="KAF2663405.1"/>
    </source>
</evidence>
<name>A0A6A6TTL7_9PEZI</name>
<dbReference type="Proteomes" id="UP000799302">
    <property type="component" value="Unassembled WGS sequence"/>
</dbReference>
<evidence type="ECO:0000313" key="2">
    <source>
        <dbReference type="Proteomes" id="UP000799302"/>
    </source>
</evidence>
<protein>
    <submittedName>
        <fullName evidence="1">Uncharacterized protein</fullName>
    </submittedName>
</protein>
<gene>
    <name evidence="1" type="ORF">BT63DRAFT_461132</name>
</gene>
<accession>A0A6A6TTL7</accession>
<keyword evidence="2" id="KW-1185">Reference proteome</keyword>
<reference evidence="1" key="1">
    <citation type="journal article" date="2020" name="Stud. Mycol.">
        <title>101 Dothideomycetes genomes: a test case for predicting lifestyles and emergence of pathogens.</title>
        <authorList>
            <person name="Haridas S."/>
            <person name="Albert R."/>
            <person name="Binder M."/>
            <person name="Bloem J."/>
            <person name="Labutti K."/>
            <person name="Salamov A."/>
            <person name="Andreopoulos B."/>
            <person name="Baker S."/>
            <person name="Barry K."/>
            <person name="Bills G."/>
            <person name="Bluhm B."/>
            <person name="Cannon C."/>
            <person name="Castanera R."/>
            <person name="Culley D."/>
            <person name="Daum C."/>
            <person name="Ezra D."/>
            <person name="Gonzalez J."/>
            <person name="Henrissat B."/>
            <person name="Kuo A."/>
            <person name="Liang C."/>
            <person name="Lipzen A."/>
            <person name="Lutzoni F."/>
            <person name="Magnuson J."/>
            <person name="Mondo S."/>
            <person name="Nolan M."/>
            <person name="Ohm R."/>
            <person name="Pangilinan J."/>
            <person name="Park H.-J."/>
            <person name="Ramirez L."/>
            <person name="Alfaro M."/>
            <person name="Sun H."/>
            <person name="Tritt A."/>
            <person name="Yoshinaga Y."/>
            <person name="Zwiers L.-H."/>
            <person name="Turgeon B."/>
            <person name="Goodwin S."/>
            <person name="Spatafora J."/>
            <person name="Crous P."/>
            <person name="Grigoriev I."/>
        </authorList>
    </citation>
    <scope>NUCLEOTIDE SEQUENCE</scope>
    <source>
        <strain evidence="1">CBS 115976</strain>
    </source>
</reference>